<feature type="transmembrane region" description="Helical" evidence="1">
    <location>
        <begin position="12"/>
        <end position="33"/>
    </location>
</feature>
<keyword evidence="1" id="KW-0472">Membrane</keyword>
<dbReference type="Proteomes" id="UP001634393">
    <property type="component" value="Unassembled WGS sequence"/>
</dbReference>
<reference evidence="2 3" key="1">
    <citation type="submission" date="2024-12" db="EMBL/GenBank/DDBJ databases">
        <title>The unique morphological basis and parallel evolutionary history of personate flowers in Penstemon.</title>
        <authorList>
            <person name="Depatie T.H."/>
            <person name="Wessinger C.A."/>
        </authorList>
    </citation>
    <scope>NUCLEOTIDE SEQUENCE [LARGE SCALE GENOMIC DNA]</scope>
    <source>
        <strain evidence="2">WTNN_2</strain>
        <tissue evidence="2">Leaf</tissue>
    </source>
</reference>
<sequence length="59" mass="6677">MLDYVHWIRDTILTAILISGLLLHRLVSLLLLISQFHGLLLSKISCPLVNCRNLAPLEI</sequence>
<organism evidence="2 3">
    <name type="scientific">Penstemon smallii</name>
    <dbReference type="NCBI Taxonomy" id="265156"/>
    <lineage>
        <taxon>Eukaryota</taxon>
        <taxon>Viridiplantae</taxon>
        <taxon>Streptophyta</taxon>
        <taxon>Embryophyta</taxon>
        <taxon>Tracheophyta</taxon>
        <taxon>Spermatophyta</taxon>
        <taxon>Magnoliopsida</taxon>
        <taxon>eudicotyledons</taxon>
        <taxon>Gunneridae</taxon>
        <taxon>Pentapetalae</taxon>
        <taxon>asterids</taxon>
        <taxon>lamiids</taxon>
        <taxon>Lamiales</taxon>
        <taxon>Plantaginaceae</taxon>
        <taxon>Cheloneae</taxon>
        <taxon>Penstemon</taxon>
    </lineage>
</organism>
<proteinExistence type="predicted"/>
<accession>A0ABD3T2G8</accession>
<comment type="caution">
    <text evidence="2">The sequence shown here is derived from an EMBL/GenBank/DDBJ whole genome shotgun (WGS) entry which is preliminary data.</text>
</comment>
<keyword evidence="3" id="KW-1185">Reference proteome</keyword>
<name>A0ABD3T2G8_9LAMI</name>
<dbReference type="AlphaFoldDB" id="A0ABD3T2G8"/>
<keyword evidence="1" id="KW-0812">Transmembrane</keyword>
<evidence type="ECO:0000256" key="1">
    <source>
        <dbReference type="SAM" id="Phobius"/>
    </source>
</evidence>
<dbReference type="EMBL" id="JBJXBP010000005">
    <property type="protein sequence ID" value="KAL3831099.1"/>
    <property type="molecule type" value="Genomic_DNA"/>
</dbReference>
<gene>
    <name evidence="2" type="ORF">ACJIZ3_019901</name>
</gene>
<evidence type="ECO:0000313" key="3">
    <source>
        <dbReference type="Proteomes" id="UP001634393"/>
    </source>
</evidence>
<protein>
    <submittedName>
        <fullName evidence="2">Uncharacterized protein</fullName>
    </submittedName>
</protein>
<keyword evidence="1" id="KW-1133">Transmembrane helix</keyword>
<evidence type="ECO:0000313" key="2">
    <source>
        <dbReference type="EMBL" id="KAL3831099.1"/>
    </source>
</evidence>